<dbReference type="EMBL" id="KY817360">
    <property type="protein sequence ID" value="ARK07694.1"/>
    <property type="molecule type" value="Genomic_DNA"/>
</dbReference>
<name>A0A1W6DXQ8_9VIRU</name>
<keyword evidence="3" id="KW-1185">Reference proteome</keyword>
<reference evidence="2 3" key="1">
    <citation type="submission" date="2017-03" db="EMBL/GenBank/DDBJ databases">
        <title>Complete genome of Rhodococcus opacus Tectivirus Toil.</title>
        <authorList>
            <person name="Gill J.J."/>
            <person name="Wang B."/>
            <person name="Young R."/>
            <person name="Chu K.-H."/>
        </authorList>
    </citation>
    <scope>NUCLEOTIDE SEQUENCE [LARGE SCALE GENOMIC DNA]</scope>
</reference>
<evidence type="ECO:0000256" key="1">
    <source>
        <dbReference type="SAM" id="MobiDB-lite"/>
    </source>
</evidence>
<organism evidence="2 3">
    <name type="scientific">Rhodococcus phage Toil</name>
    <dbReference type="NCBI Taxonomy" id="1975614"/>
    <lineage>
        <taxon>Viruses</taxon>
        <taxon>Varidnaviria</taxon>
        <taxon>Bamfordvirae</taxon>
        <taxon>Preplasmiviricota</taxon>
        <taxon>Prepoliviricotina</taxon>
        <taxon>Tectiliviricetes</taxon>
        <taxon>Kalamavirales</taxon>
        <taxon>Tectiviridae</taxon>
        <taxon>Epsilontectivirus</taxon>
        <taxon>Epsilontectivirus toil</taxon>
    </lineage>
</organism>
<feature type="region of interest" description="Disordered" evidence="1">
    <location>
        <begin position="13"/>
        <end position="39"/>
    </location>
</feature>
<sequence>MTVADKIAPLFSDAKPFTGDLTDAEEFQPEPDVAPDEKRTEHVNIIDTPVEPPTSGAKKRRSALVSQLEASYTMLGTGVFMLDPQIGNTIITQATPCAEALDELAQKNPKVKAALNNMLTAGAWSAVITAHLPIAVHVGTKYIPELRRRYSADYRAAQGNPDVAA</sequence>
<evidence type="ECO:0000313" key="3">
    <source>
        <dbReference type="Proteomes" id="UP000225832"/>
    </source>
</evidence>
<protein>
    <submittedName>
        <fullName evidence="2">Uncharacterized protein</fullName>
    </submittedName>
</protein>
<evidence type="ECO:0000313" key="2">
    <source>
        <dbReference type="EMBL" id="ARK07694.1"/>
    </source>
</evidence>
<accession>A0A1W6DXQ8</accession>
<proteinExistence type="predicted"/>
<dbReference type="Proteomes" id="UP000225832">
    <property type="component" value="Segment"/>
</dbReference>
<gene>
    <name evidence="2" type="ORF">Toil_gp11</name>
</gene>